<sequence>MSILTATLLSLLYFWGNSAFVLGVNWWTVMRPLVSGFLAGVILGDPVKGAMVGAQINILYLGFIGAGGALPGDICLAGVVGTTIAITGNLPVETAMALAVPVGLLGTIIWVVKMTVNTAWVRVAEKMSAKGDARYYWIPNIVLPQLLLFLMSFIPCFLMVYFGTDYLKSAIQFLGENIVGVLTTIGGMLPAVGIALTLKSIFKGESVVFFFFGFLLVQYFGLDMISLGFSAVVFTLIYMQLKGHKLGAMGGSLFGAEGNNENKYVLLDKKTIRKSWIRWIMFNQANYNYERMQGTGFCHAMVPVINKLYPDNAGKRAELMQNHMQFFNTEPQWGACIIGLTAALEEKRAQGSEEITGDTITSIKSGLMGPLAGIGDTIDGGVVTPLLLTLFIGITNTGNIMGVIGYIIVEALFMWTIYWQSYKLGYEKGSDAIVTIMESGLINQLILGASIMGCLVLGGLVGNYVTLGLKLMVPVGGGVMFNIQEQLFDVILPGALPLLLTLGTYKLVKKGWSSVNIIILVAAVGLAGGLLGIFA</sequence>
<evidence type="ECO:0000256" key="1">
    <source>
        <dbReference type="ARBA" id="ARBA00004651"/>
    </source>
</evidence>
<evidence type="ECO:0000256" key="7">
    <source>
        <dbReference type="ARBA" id="ARBA00022989"/>
    </source>
</evidence>
<organism evidence="10 11">
    <name type="scientific">[Clostridium] clostridioforme 90A8</name>
    <dbReference type="NCBI Taxonomy" id="999408"/>
    <lineage>
        <taxon>Bacteria</taxon>
        <taxon>Bacillati</taxon>
        <taxon>Bacillota</taxon>
        <taxon>Clostridia</taxon>
        <taxon>Lachnospirales</taxon>
        <taxon>Lachnospiraceae</taxon>
        <taxon>Enterocloster</taxon>
    </lineage>
</organism>
<dbReference type="InterPro" id="IPR004700">
    <property type="entry name" value="PTS_IIC_man"/>
</dbReference>
<evidence type="ECO:0000256" key="5">
    <source>
        <dbReference type="ARBA" id="ARBA00022683"/>
    </source>
</evidence>
<feature type="transmembrane region" description="Helical" evidence="9">
    <location>
        <begin position="515"/>
        <end position="534"/>
    </location>
</feature>
<dbReference type="Pfam" id="PF03613">
    <property type="entry name" value="EIID-AGA"/>
    <property type="match status" value="1"/>
</dbReference>
<dbReference type="PANTHER" id="PTHR32502:SF5">
    <property type="entry name" value="N-ACETYLGALACTOSAMINE PERMEASE IID COMPONENT-RELATED"/>
    <property type="match status" value="1"/>
</dbReference>
<feature type="transmembrane region" description="Helical" evidence="9">
    <location>
        <begin position="487"/>
        <end position="508"/>
    </location>
</feature>
<evidence type="ECO:0000313" key="11">
    <source>
        <dbReference type="Proteomes" id="UP000013085"/>
    </source>
</evidence>
<evidence type="ECO:0000256" key="8">
    <source>
        <dbReference type="ARBA" id="ARBA00023136"/>
    </source>
</evidence>
<evidence type="ECO:0000256" key="2">
    <source>
        <dbReference type="ARBA" id="ARBA00022448"/>
    </source>
</evidence>
<evidence type="ECO:0008006" key="12">
    <source>
        <dbReference type="Google" id="ProtNLM"/>
    </source>
</evidence>
<reference evidence="10 11" key="1">
    <citation type="submission" date="2013-01" db="EMBL/GenBank/DDBJ databases">
        <title>The Genome Sequence of Clostridium clostridioforme 90A8.</title>
        <authorList>
            <consortium name="The Broad Institute Genome Sequencing Platform"/>
            <person name="Earl A."/>
            <person name="Ward D."/>
            <person name="Feldgarden M."/>
            <person name="Gevers D."/>
            <person name="Courvalin P."/>
            <person name="Lambert T."/>
            <person name="Walker B."/>
            <person name="Young S.K."/>
            <person name="Zeng Q."/>
            <person name="Gargeya S."/>
            <person name="Fitzgerald M."/>
            <person name="Haas B."/>
            <person name="Abouelleil A."/>
            <person name="Alvarado L."/>
            <person name="Arachchi H.M."/>
            <person name="Berlin A.M."/>
            <person name="Chapman S.B."/>
            <person name="Dewar J."/>
            <person name="Goldberg J."/>
            <person name="Griggs A."/>
            <person name="Gujja S."/>
            <person name="Hansen M."/>
            <person name="Howarth C."/>
            <person name="Imamovic A."/>
            <person name="Larimer J."/>
            <person name="McCowan C."/>
            <person name="Murphy C."/>
            <person name="Neiman D."/>
            <person name="Pearson M."/>
            <person name="Priest M."/>
            <person name="Roberts A."/>
            <person name="Saif S."/>
            <person name="Shea T."/>
            <person name="Sisk P."/>
            <person name="Sykes S."/>
            <person name="Wortman J."/>
            <person name="Nusbaum C."/>
            <person name="Birren B."/>
        </authorList>
    </citation>
    <scope>NUCLEOTIDE SEQUENCE [LARGE SCALE GENOMIC DNA]</scope>
    <source>
        <strain evidence="10 11">90A8</strain>
    </source>
</reference>
<protein>
    <recommendedName>
        <fullName evidence="12">PTS system mannose-specific IID component</fullName>
    </recommendedName>
</protein>
<name>A0A0E2HVI4_9FIRM</name>
<evidence type="ECO:0000256" key="6">
    <source>
        <dbReference type="ARBA" id="ARBA00022692"/>
    </source>
</evidence>
<dbReference type="InterPro" id="IPR004704">
    <property type="entry name" value="PTS_IID_man"/>
</dbReference>
<feature type="transmembrane region" description="Helical" evidence="9">
    <location>
        <begin position="208"/>
        <end position="239"/>
    </location>
</feature>
<dbReference type="RefSeq" id="WP_002586030.1">
    <property type="nucleotide sequence ID" value="NZ_KB850976.1"/>
</dbReference>
<accession>A0A0E2HVI4</accession>
<dbReference type="PROSITE" id="PS51106">
    <property type="entry name" value="PTS_EIIC_TYPE_4"/>
    <property type="match status" value="1"/>
</dbReference>
<proteinExistence type="predicted"/>
<evidence type="ECO:0000256" key="9">
    <source>
        <dbReference type="SAM" id="Phobius"/>
    </source>
</evidence>
<dbReference type="GeneID" id="57963604"/>
<feature type="transmembrane region" description="Helical" evidence="9">
    <location>
        <begin position="400"/>
        <end position="419"/>
    </location>
</feature>
<keyword evidence="3" id="KW-1003">Cell membrane</keyword>
<evidence type="ECO:0000256" key="3">
    <source>
        <dbReference type="ARBA" id="ARBA00022475"/>
    </source>
</evidence>
<dbReference type="GO" id="GO:0005886">
    <property type="term" value="C:plasma membrane"/>
    <property type="evidence" value="ECO:0007669"/>
    <property type="project" value="UniProtKB-SubCell"/>
</dbReference>
<evidence type="ECO:0000313" key="10">
    <source>
        <dbReference type="EMBL" id="ENZ20246.1"/>
    </source>
</evidence>
<comment type="subcellular location">
    <subcellularLocation>
        <location evidence="1">Cell membrane</location>
        <topology evidence="1">Multi-pass membrane protein</topology>
    </subcellularLocation>
</comment>
<gene>
    <name evidence="10" type="ORF">HMPREF1090_00177</name>
</gene>
<keyword evidence="5" id="KW-0598">Phosphotransferase system</keyword>
<keyword evidence="6 9" id="KW-0812">Transmembrane</keyword>
<dbReference type="Pfam" id="PF03609">
    <property type="entry name" value="EII-Sor"/>
    <property type="match status" value="1"/>
</dbReference>
<comment type="caution">
    <text evidence="10">The sequence shown here is derived from an EMBL/GenBank/DDBJ whole genome shotgun (WGS) entry which is preliminary data.</text>
</comment>
<dbReference type="PATRIC" id="fig|999408.3.peg.192"/>
<dbReference type="PROSITE" id="PS51108">
    <property type="entry name" value="PTS_EIID"/>
    <property type="match status" value="1"/>
</dbReference>
<feature type="transmembrane region" description="Helical" evidence="9">
    <location>
        <begin position="445"/>
        <end position="467"/>
    </location>
</feature>
<keyword evidence="7 9" id="KW-1133">Transmembrane helix</keyword>
<keyword evidence="4" id="KW-0762">Sugar transport</keyword>
<keyword evidence="2" id="KW-0813">Transport</keyword>
<dbReference type="Proteomes" id="UP000013085">
    <property type="component" value="Unassembled WGS sequence"/>
</dbReference>
<feature type="transmembrane region" description="Helical" evidence="9">
    <location>
        <begin position="141"/>
        <end position="162"/>
    </location>
</feature>
<evidence type="ECO:0000256" key="4">
    <source>
        <dbReference type="ARBA" id="ARBA00022597"/>
    </source>
</evidence>
<keyword evidence="8 9" id="KW-0472">Membrane</keyword>
<dbReference type="PANTHER" id="PTHR32502">
    <property type="entry name" value="N-ACETYLGALACTOSAMINE PERMEASE II COMPONENT-RELATED"/>
    <property type="match status" value="1"/>
</dbReference>
<feature type="transmembrane region" description="Helical" evidence="9">
    <location>
        <begin position="174"/>
        <end position="196"/>
    </location>
</feature>
<dbReference type="HOGENOM" id="CLU_036800_0_0_9"/>
<dbReference type="AlphaFoldDB" id="A0A0E2HVI4"/>
<dbReference type="EMBL" id="AGYR01000001">
    <property type="protein sequence ID" value="ENZ20246.1"/>
    <property type="molecule type" value="Genomic_DNA"/>
</dbReference>
<dbReference type="InterPro" id="IPR050303">
    <property type="entry name" value="GatZ_KbaZ_carbometab"/>
</dbReference>
<dbReference type="GO" id="GO:0009401">
    <property type="term" value="P:phosphoenolpyruvate-dependent sugar phosphotransferase system"/>
    <property type="evidence" value="ECO:0007669"/>
    <property type="project" value="UniProtKB-KW"/>
</dbReference>
<feature type="transmembrane region" description="Helical" evidence="9">
    <location>
        <begin position="98"/>
        <end position="121"/>
    </location>
</feature>
<feature type="transmembrane region" description="Helical" evidence="9">
    <location>
        <begin position="58"/>
        <end position="86"/>
    </location>
</feature>